<proteinExistence type="predicted"/>
<protein>
    <submittedName>
        <fullName evidence="1">Uncharacterized protein YbbK (DUF523 family)</fullName>
    </submittedName>
</protein>
<accession>A0A369AI49</accession>
<dbReference type="InterPro" id="IPR007553">
    <property type="entry name" value="2-thiour_desulf"/>
</dbReference>
<dbReference type="AlphaFoldDB" id="A0A369AI49"/>
<dbReference type="PANTHER" id="PTHR30087">
    <property type="entry name" value="INNER MEMBRANE PROTEIN"/>
    <property type="match status" value="1"/>
</dbReference>
<dbReference type="EMBL" id="QPJQ01000003">
    <property type="protein sequence ID" value="RCX07966.1"/>
    <property type="molecule type" value="Genomic_DNA"/>
</dbReference>
<sequence>MEKLLVSSCLMGCKVRYNGSDLPMSRADFSWLAEHFELVSFCPEVAGGLPTPRPPAEIDAGAGSDVLSGGSRVIGSDGVDVSEAFINGAYLALQTCQTNNIRFAMLTESSPSCGSATIYNGSFDGIKKQGQGVAAALLVQHGIHVFSQETFNDFKALMKMRGLNYRELGVFEPVIQEEATGCGIAAVANILGKTYSQMKASANAMGIYADDKSLWSNTKYVREMLSAAGARTSTEEIPFASWSTLPDLALLAIKHHQEEGKDFWHWVVFKRVDGKAFVLDSASYLPANIRTDFEGMQPKWFIEVMVS</sequence>
<name>A0A369AI49_9GAMM</name>
<dbReference type="PANTHER" id="PTHR30087:SF1">
    <property type="entry name" value="HYPOTHETICAL CYTOSOLIC PROTEIN"/>
    <property type="match status" value="1"/>
</dbReference>
<comment type="caution">
    <text evidence="1">The sequence shown here is derived from an EMBL/GenBank/DDBJ whole genome shotgun (WGS) entry which is preliminary data.</text>
</comment>
<evidence type="ECO:0000313" key="2">
    <source>
        <dbReference type="Proteomes" id="UP000253506"/>
    </source>
</evidence>
<dbReference type="Pfam" id="PF04463">
    <property type="entry name" value="2-thiour_desulf"/>
    <property type="match status" value="1"/>
</dbReference>
<organism evidence="1 2">
    <name type="scientific">Marinomonas foliarum</name>
    <dbReference type="NCBI Taxonomy" id="491950"/>
    <lineage>
        <taxon>Bacteria</taxon>
        <taxon>Pseudomonadati</taxon>
        <taxon>Pseudomonadota</taxon>
        <taxon>Gammaproteobacteria</taxon>
        <taxon>Oceanospirillales</taxon>
        <taxon>Oceanospirillaceae</taxon>
        <taxon>Marinomonas</taxon>
    </lineage>
</organism>
<dbReference type="Gene3D" id="3.90.70.10">
    <property type="entry name" value="Cysteine proteinases"/>
    <property type="match status" value="1"/>
</dbReference>
<reference evidence="1 2" key="1">
    <citation type="submission" date="2018-07" db="EMBL/GenBank/DDBJ databases">
        <title>Genomic Encyclopedia of Type Strains, Phase III (KMG-III): the genomes of soil and plant-associated and newly described type strains.</title>
        <authorList>
            <person name="Whitman W."/>
        </authorList>
    </citation>
    <scope>NUCLEOTIDE SEQUENCE [LARGE SCALE GENOMIC DNA]</scope>
    <source>
        <strain evidence="1 2">CECT 7731</strain>
    </source>
</reference>
<gene>
    <name evidence="1" type="ORF">DFP77_10367</name>
</gene>
<dbReference type="Proteomes" id="UP000253506">
    <property type="component" value="Unassembled WGS sequence"/>
</dbReference>
<evidence type="ECO:0000313" key="1">
    <source>
        <dbReference type="EMBL" id="RCX07966.1"/>
    </source>
</evidence>